<evidence type="ECO:0008006" key="4">
    <source>
        <dbReference type="Google" id="ProtNLM"/>
    </source>
</evidence>
<evidence type="ECO:0000313" key="2">
    <source>
        <dbReference type="EMBL" id="PXV95958.1"/>
    </source>
</evidence>
<feature type="transmembrane region" description="Helical" evidence="1">
    <location>
        <begin position="80"/>
        <end position="106"/>
    </location>
</feature>
<feature type="transmembrane region" description="Helical" evidence="1">
    <location>
        <begin position="20"/>
        <end position="37"/>
    </location>
</feature>
<reference evidence="2 3" key="1">
    <citation type="submission" date="2018-05" db="EMBL/GenBank/DDBJ databases">
        <title>Genomic Encyclopedia of Type Strains, Phase IV (KMG-IV): sequencing the most valuable type-strain genomes for metagenomic binning, comparative biology and taxonomic classification.</title>
        <authorList>
            <person name="Goeker M."/>
        </authorList>
    </citation>
    <scope>NUCLEOTIDE SEQUENCE [LARGE SCALE GENOMIC DNA]</scope>
    <source>
        <strain evidence="2 3">DSM 28816</strain>
    </source>
</reference>
<evidence type="ECO:0000313" key="3">
    <source>
        <dbReference type="Proteomes" id="UP000247523"/>
    </source>
</evidence>
<feature type="transmembrane region" description="Helical" evidence="1">
    <location>
        <begin position="126"/>
        <end position="143"/>
    </location>
</feature>
<dbReference type="AlphaFoldDB" id="A0A318F276"/>
<feature type="transmembrane region" description="Helical" evidence="1">
    <location>
        <begin position="183"/>
        <end position="204"/>
    </location>
</feature>
<organism evidence="2 3">
    <name type="scientific">Lachnotalea glycerini</name>
    <dbReference type="NCBI Taxonomy" id="1763509"/>
    <lineage>
        <taxon>Bacteria</taxon>
        <taxon>Bacillati</taxon>
        <taxon>Bacillota</taxon>
        <taxon>Clostridia</taxon>
        <taxon>Lachnospirales</taxon>
        <taxon>Lachnospiraceae</taxon>
        <taxon>Lachnotalea</taxon>
    </lineage>
</organism>
<sequence>MNYDTKDEKTVNIGNQDKIVFVFVMLEIILYISFLLLDLLSIASTFSNILKYSSICICLLFVSNRFFVCKSKSAGIMMSILIFTVIADTFLIFCISFEFGVGAFIIVQILYSIKIRCMHQDDCKKYMFEVFGVAFLWNLFILVMKNLNLLTPIVVIASLYFTIFTGNMIRVWFGIVRDKKRSFYESSFAMGLLFFYLCDINVGLKNISMIESLIPYLNRLLAVNFGFIIWLFYLPSQVILSLHSVIYCDE</sequence>
<protein>
    <recommendedName>
        <fullName evidence="4">YhhN-like protein</fullName>
    </recommendedName>
</protein>
<keyword evidence="1" id="KW-1133">Transmembrane helix</keyword>
<evidence type="ECO:0000256" key="1">
    <source>
        <dbReference type="SAM" id="Phobius"/>
    </source>
</evidence>
<keyword evidence="1" id="KW-0472">Membrane</keyword>
<keyword evidence="1" id="KW-0812">Transmembrane</keyword>
<feature type="transmembrane region" description="Helical" evidence="1">
    <location>
        <begin position="49"/>
        <end position="68"/>
    </location>
</feature>
<comment type="caution">
    <text evidence="2">The sequence shown here is derived from an EMBL/GenBank/DDBJ whole genome shotgun (WGS) entry which is preliminary data.</text>
</comment>
<proteinExistence type="predicted"/>
<gene>
    <name evidence="2" type="ORF">C8E03_101590</name>
</gene>
<dbReference type="Proteomes" id="UP000247523">
    <property type="component" value="Unassembled WGS sequence"/>
</dbReference>
<dbReference type="RefSeq" id="WP_110290248.1">
    <property type="nucleotide sequence ID" value="NZ_QICS01000001.1"/>
</dbReference>
<feature type="transmembrane region" description="Helical" evidence="1">
    <location>
        <begin position="149"/>
        <end position="171"/>
    </location>
</feature>
<dbReference type="EMBL" id="QICS01000001">
    <property type="protein sequence ID" value="PXV95958.1"/>
    <property type="molecule type" value="Genomic_DNA"/>
</dbReference>
<feature type="transmembrane region" description="Helical" evidence="1">
    <location>
        <begin position="216"/>
        <end position="234"/>
    </location>
</feature>
<accession>A0A318F276</accession>
<name>A0A318F276_9FIRM</name>